<gene>
    <name evidence="1" type="ORF">DIU31_023380</name>
    <name evidence="2" type="ORF">J3L21_04075</name>
</gene>
<reference evidence="1 3" key="1">
    <citation type="submission" date="2019-08" db="EMBL/GenBank/DDBJ databases">
        <title>Comparative genome analysis confer to the adaptation heavy metal polluted environment.</title>
        <authorList>
            <person name="Li Y."/>
        </authorList>
    </citation>
    <scope>NUCLEOTIDE SEQUENCE [LARGE SCALE GENOMIC DNA]</scope>
    <source>
        <strain evidence="1 3">P2</strain>
    </source>
</reference>
<name>A0AAE6MK27_9SPHI</name>
<accession>A0AAE6MK27</accession>
<protein>
    <submittedName>
        <fullName evidence="2">Type II toxin-antitoxin system RelE/ParE family toxin</fullName>
    </submittedName>
</protein>
<dbReference type="Proteomes" id="UP000250557">
    <property type="component" value="Chromosome"/>
</dbReference>
<dbReference type="Pfam" id="PF05015">
    <property type="entry name" value="HigB-like_toxin"/>
    <property type="match status" value="1"/>
</dbReference>
<dbReference type="EMBL" id="CP071880">
    <property type="protein sequence ID" value="QTE51156.1"/>
    <property type="molecule type" value="Genomic_DNA"/>
</dbReference>
<organism evidence="1 3">
    <name type="scientific">Mucilaginibacter rubeus</name>
    <dbReference type="NCBI Taxonomy" id="2027860"/>
    <lineage>
        <taxon>Bacteria</taxon>
        <taxon>Pseudomonadati</taxon>
        <taxon>Bacteroidota</taxon>
        <taxon>Sphingobacteriia</taxon>
        <taxon>Sphingobacteriales</taxon>
        <taxon>Sphingobacteriaceae</taxon>
        <taxon>Mucilaginibacter</taxon>
    </lineage>
</organism>
<dbReference type="InterPro" id="IPR007711">
    <property type="entry name" value="HigB-1"/>
</dbReference>
<dbReference type="InterPro" id="IPR035093">
    <property type="entry name" value="RelE/ParE_toxin_dom_sf"/>
</dbReference>
<dbReference type="PANTHER" id="PTHR40266:SF2">
    <property type="entry name" value="TOXIN HIGB-1"/>
    <property type="match status" value="1"/>
</dbReference>
<dbReference type="AlphaFoldDB" id="A0AAE6MK27"/>
<evidence type="ECO:0000313" key="1">
    <source>
        <dbReference type="EMBL" id="QEM06318.1"/>
    </source>
</evidence>
<proteinExistence type="predicted"/>
<dbReference type="Proteomes" id="UP000663940">
    <property type="component" value="Chromosome"/>
</dbReference>
<reference evidence="2 4" key="2">
    <citation type="submission" date="2021-03" db="EMBL/GenBank/DDBJ databases">
        <title>Mucilaginibacter strains isolated from gold and copper mining confer multi heavy-metal resistance.</title>
        <authorList>
            <person name="Li Y."/>
        </authorList>
    </citation>
    <scope>NUCLEOTIDE SEQUENCE [LARGE SCALE GENOMIC DNA]</scope>
    <source>
        <strain evidence="2 4">P2-4</strain>
    </source>
</reference>
<sequence length="104" mass="12103">MNVIIEDDYLADLYAGVGVKGKPRYSEDIIRGFRKRVTQMKNAKDSNDLRNLKSLHFEKLSGNLRGKNSIRVNDAFRIIFRLESDGTNERLEIIMIEDLNNHYD</sequence>
<dbReference type="Gene3D" id="3.30.2310.20">
    <property type="entry name" value="RelE-like"/>
    <property type="match status" value="1"/>
</dbReference>
<evidence type="ECO:0000313" key="4">
    <source>
        <dbReference type="Proteomes" id="UP000663940"/>
    </source>
</evidence>
<dbReference type="EMBL" id="CP043451">
    <property type="protein sequence ID" value="QEM06318.1"/>
    <property type="molecule type" value="Genomic_DNA"/>
</dbReference>
<evidence type="ECO:0000313" key="3">
    <source>
        <dbReference type="Proteomes" id="UP000250557"/>
    </source>
</evidence>
<keyword evidence="4" id="KW-1185">Reference proteome</keyword>
<dbReference type="PANTHER" id="PTHR40266">
    <property type="entry name" value="TOXIN HIGB-1"/>
    <property type="match status" value="1"/>
</dbReference>
<evidence type="ECO:0000313" key="2">
    <source>
        <dbReference type="EMBL" id="QTE51156.1"/>
    </source>
</evidence>
<dbReference type="RefSeq" id="WP_112657393.1">
    <property type="nucleotide sequence ID" value="NZ_CP043451.1"/>
</dbReference>
<dbReference type="SUPFAM" id="SSF143011">
    <property type="entry name" value="RelE-like"/>
    <property type="match status" value="1"/>
</dbReference>